<name>A0ABV3RTD1_9RHOB</name>
<organism evidence="2 3">
    <name type="scientific">Sulfitobacter sediminis</name>
    <dbReference type="NCBI Taxonomy" id="3234186"/>
    <lineage>
        <taxon>Bacteria</taxon>
        <taxon>Pseudomonadati</taxon>
        <taxon>Pseudomonadota</taxon>
        <taxon>Alphaproteobacteria</taxon>
        <taxon>Rhodobacterales</taxon>
        <taxon>Roseobacteraceae</taxon>
        <taxon>Sulfitobacter</taxon>
    </lineage>
</organism>
<comment type="caution">
    <text evidence="2">The sequence shown here is derived from an EMBL/GenBank/DDBJ whole genome shotgun (WGS) entry which is preliminary data.</text>
</comment>
<evidence type="ECO:0000259" key="1">
    <source>
        <dbReference type="Pfam" id="PF00149"/>
    </source>
</evidence>
<evidence type="ECO:0000313" key="3">
    <source>
        <dbReference type="Proteomes" id="UP001556098"/>
    </source>
</evidence>
<dbReference type="InterPro" id="IPR050126">
    <property type="entry name" value="Ap4A_hydrolase"/>
</dbReference>
<accession>A0ABV3RTD1</accession>
<dbReference type="InterPro" id="IPR029052">
    <property type="entry name" value="Metallo-depent_PP-like"/>
</dbReference>
<dbReference type="RefSeq" id="WP_367879528.1">
    <property type="nucleotide sequence ID" value="NZ_JBFNXX010000022.1"/>
</dbReference>
<proteinExistence type="predicted"/>
<dbReference type="Pfam" id="PF00149">
    <property type="entry name" value="Metallophos"/>
    <property type="match status" value="1"/>
</dbReference>
<dbReference type="Gene3D" id="3.60.21.10">
    <property type="match status" value="1"/>
</dbReference>
<dbReference type="InterPro" id="IPR004843">
    <property type="entry name" value="Calcineurin-like_PHP"/>
</dbReference>
<sequence length="305" mass="34352">MYDIIPDIHGQATKLKAALRDLGYSEKNGAWRHSDPRRHVIYLGDFIDRGPDNREVIHIVRGMIEAGTAFAVMGNHELNAIHFHTADETGPLRAHSEKNIAQHASFLKEFPLGSPEASEAIAWMKELPLYLEFDGFRAVHACWDEAGIGQLKQQTTRGVLSEGQLVRAAAKEDVLFELVETALKGPELQLPDGYFFVDKGDHHRTEVRRKWWDSNVTSWRDVAISVPKPEQLPDQKLPDRIITSAYPSDAPPVFFGHYWMQGNPVLQAKNALCLDYSAGLDGPLVSYEARPGQNTLSLEWLRVHQ</sequence>
<dbReference type="PANTHER" id="PTHR42850">
    <property type="entry name" value="METALLOPHOSPHOESTERASE"/>
    <property type="match status" value="1"/>
</dbReference>
<reference evidence="2 3" key="1">
    <citation type="submission" date="2024-07" db="EMBL/GenBank/DDBJ databases">
        <title>Marimonas sp.nov., isolated from tidal-flat sediment.</title>
        <authorList>
            <person name="Jayan J.N."/>
            <person name="Lee S.S."/>
        </authorList>
    </citation>
    <scope>NUCLEOTIDE SEQUENCE [LARGE SCALE GENOMIC DNA]</scope>
    <source>
        <strain evidence="2 3">MJW-29</strain>
    </source>
</reference>
<protein>
    <submittedName>
        <fullName evidence="2">Metallophosphoesterase</fullName>
    </submittedName>
</protein>
<dbReference type="SUPFAM" id="SSF56300">
    <property type="entry name" value="Metallo-dependent phosphatases"/>
    <property type="match status" value="1"/>
</dbReference>
<dbReference type="PANTHER" id="PTHR42850:SF7">
    <property type="entry name" value="BIS(5'-NUCLEOSYL)-TETRAPHOSPHATASE PRPE [ASYMMETRICAL]"/>
    <property type="match status" value="1"/>
</dbReference>
<feature type="domain" description="Calcineurin-like phosphoesterase" evidence="1">
    <location>
        <begin position="4"/>
        <end position="99"/>
    </location>
</feature>
<keyword evidence="3" id="KW-1185">Reference proteome</keyword>
<gene>
    <name evidence="2" type="ORF">AB2B41_19650</name>
</gene>
<dbReference type="Proteomes" id="UP001556098">
    <property type="component" value="Unassembled WGS sequence"/>
</dbReference>
<evidence type="ECO:0000313" key="2">
    <source>
        <dbReference type="EMBL" id="MEW9921828.1"/>
    </source>
</evidence>
<dbReference type="EMBL" id="JBFNXX010000022">
    <property type="protein sequence ID" value="MEW9921828.1"/>
    <property type="molecule type" value="Genomic_DNA"/>
</dbReference>